<dbReference type="AlphaFoldDB" id="A0A059BZ45"/>
<dbReference type="EMBL" id="KK198758">
    <property type="protein sequence ID" value="KCW71269.1"/>
    <property type="molecule type" value="Genomic_DNA"/>
</dbReference>
<name>A0A059BZ45_EUCGR</name>
<evidence type="ECO:0000313" key="1">
    <source>
        <dbReference type="EMBL" id="KCW71269.1"/>
    </source>
</evidence>
<organism evidence="1">
    <name type="scientific">Eucalyptus grandis</name>
    <name type="common">Flooded gum</name>
    <dbReference type="NCBI Taxonomy" id="71139"/>
    <lineage>
        <taxon>Eukaryota</taxon>
        <taxon>Viridiplantae</taxon>
        <taxon>Streptophyta</taxon>
        <taxon>Embryophyta</taxon>
        <taxon>Tracheophyta</taxon>
        <taxon>Spermatophyta</taxon>
        <taxon>Magnoliopsida</taxon>
        <taxon>eudicotyledons</taxon>
        <taxon>Gunneridae</taxon>
        <taxon>Pentapetalae</taxon>
        <taxon>rosids</taxon>
        <taxon>malvids</taxon>
        <taxon>Myrtales</taxon>
        <taxon>Myrtaceae</taxon>
        <taxon>Myrtoideae</taxon>
        <taxon>Eucalypteae</taxon>
        <taxon>Eucalyptus</taxon>
    </lineage>
</organism>
<accession>A0A059BZ45</accession>
<gene>
    <name evidence="1" type="ORF">EUGRSUZ_F04358</name>
</gene>
<protein>
    <submittedName>
        <fullName evidence="1">Uncharacterized protein</fullName>
    </submittedName>
</protein>
<reference evidence="1" key="1">
    <citation type="submission" date="2013-07" db="EMBL/GenBank/DDBJ databases">
        <title>The genome of Eucalyptus grandis.</title>
        <authorList>
            <person name="Schmutz J."/>
            <person name="Hayes R."/>
            <person name="Myburg A."/>
            <person name="Tuskan G."/>
            <person name="Grattapaglia D."/>
            <person name="Rokhsar D.S."/>
        </authorList>
    </citation>
    <scope>NUCLEOTIDE SEQUENCE</scope>
    <source>
        <tissue evidence="1">Leaf extractions</tissue>
    </source>
</reference>
<dbReference type="InParanoid" id="A0A059BZ45"/>
<proteinExistence type="predicted"/>
<dbReference type="Gramene" id="KCW71269">
    <property type="protein sequence ID" value="KCW71269"/>
    <property type="gene ID" value="EUGRSUZ_F04358"/>
</dbReference>
<sequence>MAMSNKKHDIQSYVVNLSCPSFNSRFWLTEGRVLVASAFLNDKSTGSPPVTSMFRSNLSGDLTVMPLAVLGGISRQENN</sequence>